<feature type="transmembrane region" description="Helical" evidence="6">
    <location>
        <begin position="232"/>
        <end position="251"/>
    </location>
</feature>
<evidence type="ECO:0000256" key="6">
    <source>
        <dbReference type="RuleBase" id="RU363058"/>
    </source>
</evidence>
<dbReference type="AlphaFoldDB" id="A0A7D4BE22"/>
<dbReference type="RefSeq" id="WP_173074902.1">
    <property type="nucleotide sequence ID" value="NZ_CP041345.1"/>
</dbReference>
<evidence type="ECO:0000256" key="5">
    <source>
        <dbReference type="ARBA" id="ARBA00023136"/>
    </source>
</evidence>
<feature type="transmembrane region" description="Helical" evidence="6">
    <location>
        <begin position="6"/>
        <end position="24"/>
    </location>
</feature>
<dbReference type="SUPFAM" id="SSF109755">
    <property type="entry name" value="PhoU-like"/>
    <property type="match status" value="1"/>
</dbReference>
<feature type="transmembrane region" description="Helical" evidence="6">
    <location>
        <begin position="45"/>
        <end position="63"/>
    </location>
</feature>
<accession>A0A7D4BE22</accession>
<dbReference type="Pfam" id="PF01384">
    <property type="entry name" value="PHO4"/>
    <property type="match status" value="1"/>
</dbReference>
<evidence type="ECO:0000256" key="4">
    <source>
        <dbReference type="ARBA" id="ARBA00022989"/>
    </source>
</evidence>
<feature type="transmembrane region" description="Helical" evidence="6">
    <location>
        <begin position="494"/>
        <end position="513"/>
    </location>
</feature>
<keyword evidence="4 6" id="KW-1133">Transmembrane helix</keyword>
<comment type="similarity">
    <text evidence="6">Belongs to the inorganic phosphate transporter (PiT) (TC 2.A.20) family.</text>
</comment>
<evidence type="ECO:0000313" key="8">
    <source>
        <dbReference type="Proteomes" id="UP000500961"/>
    </source>
</evidence>
<dbReference type="PANTHER" id="PTHR11101:SF16">
    <property type="entry name" value="PHOSPHATE TRANSPORTER"/>
    <property type="match status" value="1"/>
</dbReference>
<sequence length="744" mass="82895">METYYLIIVGVLFILAASDLIVGVSNDAVNFLNSAIGSKVAKRHWILLVASAGVLVGSVFSSGMMEVARKGVFYPQNFFFNEMMIIFLAVMITDVIVLDFFNTYGMPTSTTVSLVFELLGSAVAVSIYKIMGTEGETIAHLGKYINSGKALAIISGILSSVVVAFVVGMVVQYIARLLFSFNYQKNIKYVGSIWGGFAMSAITYFIVVKGLKGSSLVPADVLAYVQSHTSSIMLYSFIGWTLLLQLLHVLLKFNPLRFIVLTGTFALALAFAGNDLVNFIGVSMAGLKAYQIHLANPDIAPDALRMTDFAGKVSTNSIYLLIAGFVMIITLWLSRKARKVTETSVDLARQDVGIERFGSTQFSRIIVRIARRFAVMVDKITPAFIRKFVSKQFDTSKAPKYSNPKEAPAFDLVRASVNLVMASILISFATSLKLPLSTTYVTFMVAMGTSLSDKAWGRESAVYRITGVITVIAGWFFTAFITFTIAFLIATALYYGKIPAFIILILVAFGLIIKSNFLNRKKEEAEELDEEINDQSIVIKCSNDLRKYLKDSIKVFNRTVDGLTTENRKLLKEVNQEVSELNMEAKNMKYNVFNVLKQLEADSIETGHYYVQVIDYLRELAHSLEFISNPSLQHVENQHKGLTLEQANELKSLSVQLSGLFDDILAMIKNNDYTSVPDAIEKQQEILNNLNKIRKKQVKRIKRGETGTRNSVLYLGLLNEIKNLLLHTINILKSQRDFILNNIE</sequence>
<feature type="transmembrane region" description="Helical" evidence="6">
    <location>
        <begin position="151"/>
        <end position="175"/>
    </location>
</feature>
<organism evidence="7 8">
    <name type="scientific">Tenuifilum thalassicum</name>
    <dbReference type="NCBI Taxonomy" id="2590900"/>
    <lineage>
        <taxon>Bacteria</taxon>
        <taxon>Pseudomonadati</taxon>
        <taxon>Bacteroidota</taxon>
        <taxon>Bacteroidia</taxon>
        <taxon>Bacteroidales</taxon>
        <taxon>Tenuifilaceae</taxon>
        <taxon>Tenuifilum</taxon>
    </lineage>
</organism>
<keyword evidence="8" id="KW-1185">Reference proteome</keyword>
<keyword evidence="6" id="KW-0592">Phosphate transport</keyword>
<dbReference type="PANTHER" id="PTHR11101">
    <property type="entry name" value="PHOSPHATE TRANSPORTER"/>
    <property type="match status" value="1"/>
</dbReference>
<comment type="subcellular location">
    <subcellularLocation>
        <location evidence="1 6">Membrane</location>
        <topology evidence="1 6">Multi-pass membrane protein</topology>
    </subcellularLocation>
</comment>
<keyword evidence="2 6" id="KW-0813">Transport</keyword>
<evidence type="ECO:0000256" key="2">
    <source>
        <dbReference type="ARBA" id="ARBA00022448"/>
    </source>
</evidence>
<dbReference type="Gene3D" id="1.20.58.220">
    <property type="entry name" value="Phosphate transport system protein phou homolog 2, domain 2"/>
    <property type="match status" value="1"/>
</dbReference>
<reference evidence="7 8" key="1">
    <citation type="submission" date="2019-07" db="EMBL/GenBank/DDBJ databases">
        <title>Thalassofilum flectens gen. nov., sp. nov., a novel moderate thermophilic anaerobe from a shallow sea hot spring in Kunashir Island (Russia), representing a new family in the order Bacteroidales, and proposal of Thalassofilacea fam. nov.</title>
        <authorList>
            <person name="Kochetkova T.V."/>
            <person name="Podosokorskaya O.A."/>
            <person name="Novikov A."/>
            <person name="Elcheninov A.G."/>
            <person name="Toshchakov S.V."/>
            <person name="Kublanov I.V."/>
        </authorList>
    </citation>
    <scope>NUCLEOTIDE SEQUENCE [LARGE SCALE GENOMIC DNA]</scope>
    <source>
        <strain evidence="7 8">38-H</strain>
    </source>
</reference>
<dbReference type="GO" id="GO:0016020">
    <property type="term" value="C:membrane"/>
    <property type="evidence" value="ECO:0007669"/>
    <property type="project" value="UniProtKB-SubCell"/>
</dbReference>
<feature type="transmembrane region" description="Helical" evidence="6">
    <location>
        <begin position="317"/>
        <end position="334"/>
    </location>
</feature>
<evidence type="ECO:0000256" key="3">
    <source>
        <dbReference type="ARBA" id="ARBA00022692"/>
    </source>
</evidence>
<feature type="transmembrane region" description="Helical" evidence="6">
    <location>
        <begin position="258"/>
        <end position="280"/>
    </location>
</feature>
<feature type="transmembrane region" description="Helical" evidence="6">
    <location>
        <begin position="468"/>
        <end position="488"/>
    </location>
</feature>
<dbReference type="Proteomes" id="UP000500961">
    <property type="component" value="Chromosome"/>
</dbReference>
<keyword evidence="5 6" id="KW-0472">Membrane</keyword>
<feature type="transmembrane region" description="Helical" evidence="6">
    <location>
        <begin position="83"/>
        <end position="101"/>
    </location>
</feature>
<dbReference type="GO" id="GO:0005315">
    <property type="term" value="F:phosphate transmembrane transporter activity"/>
    <property type="evidence" value="ECO:0007669"/>
    <property type="project" value="InterPro"/>
</dbReference>
<gene>
    <name evidence="7" type="ORF">FHG85_08530</name>
</gene>
<protein>
    <recommendedName>
        <fullName evidence="6">Phosphate transporter</fullName>
    </recommendedName>
</protein>
<dbReference type="InterPro" id="IPR038078">
    <property type="entry name" value="PhoU-like_sf"/>
</dbReference>
<name>A0A7D4BE22_9BACT</name>
<evidence type="ECO:0000256" key="1">
    <source>
        <dbReference type="ARBA" id="ARBA00004141"/>
    </source>
</evidence>
<evidence type="ECO:0000313" key="7">
    <source>
        <dbReference type="EMBL" id="QKG80303.1"/>
    </source>
</evidence>
<feature type="transmembrane region" description="Helical" evidence="6">
    <location>
        <begin position="113"/>
        <end position="131"/>
    </location>
</feature>
<dbReference type="EMBL" id="CP041345">
    <property type="protein sequence ID" value="QKG80303.1"/>
    <property type="molecule type" value="Genomic_DNA"/>
</dbReference>
<proteinExistence type="inferred from homology"/>
<feature type="transmembrane region" description="Helical" evidence="6">
    <location>
        <begin position="187"/>
        <end position="207"/>
    </location>
</feature>
<dbReference type="KEGG" id="ttz:FHG85_08530"/>
<keyword evidence="3 6" id="KW-0812">Transmembrane</keyword>
<dbReference type="GO" id="GO:0035435">
    <property type="term" value="P:phosphate ion transmembrane transport"/>
    <property type="evidence" value="ECO:0007669"/>
    <property type="project" value="TreeGrafter"/>
</dbReference>
<dbReference type="InterPro" id="IPR001204">
    <property type="entry name" value="Phos_transporter"/>
</dbReference>